<dbReference type="WBParaSite" id="HPBE_0001194101-mRNA-1">
    <property type="protein sequence ID" value="HPBE_0001194101-mRNA-1"/>
    <property type="gene ID" value="HPBE_0001194101"/>
</dbReference>
<accession>A0A3P8A1K6</accession>
<organism evidence="2 3">
    <name type="scientific">Heligmosomoides polygyrus</name>
    <name type="common">Parasitic roundworm</name>
    <dbReference type="NCBI Taxonomy" id="6339"/>
    <lineage>
        <taxon>Eukaryota</taxon>
        <taxon>Metazoa</taxon>
        <taxon>Ecdysozoa</taxon>
        <taxon>Nematoda</taxon>
        <taxon>Chromadorea</taxon>
        <taxon>Rhabditida</taxon>
        <taxon>Rhabditina</taxon>
        <taxon>Rhabditomorpha</taxon>
        <taxon>Strongyloidea</taxon>
        <taxon>Heligmosomidae</taxon>
        <taxon>Heligmosomoides</taxon>
    </lineage>
</organism>
<keyword evidence="2" id="KW-1185">Reference proteome</keyword>
<dbReference type="AlphaFoldDB" id="A0A183FUP3"/>
<dbReference type="EMBL" id="UZAH01027294">
    <property type="protein sequence ID" value="VDO90384.1"/>
    <property type="molecule type" value="Genomic_DNA"/>
</dbReference>
<evidence type="ECO:0000313" key="1">
    <source>
        <dbReference type="EMBL" id="VDO90384.1"/>
    </source>
</evidence>
<protein>
    <submittedName>
        <fullName evidence="3">Secreted protein</fullName>
    </submittedName>
</protein>
<sequence>MVVVSLMWSMGRNPRARAAAAAATAGSLNDDHCRVSSSFLTSSARRDHRHLVEMEISSARAENNERQVAQALLETT</sequence>
<name>A0A183FUP3_HELPZ</name>
<proteinExistence type="predicted"/>
<dbReference type="Proteomes" id="UP000050761">
    <property type="component" value="Unassembled WGS sequence"/>
</dbReference>
<evidence type="ECO:0000313" key="2">
    <source>
        <dbReference type="Proteomes" id="UP000050761"/>
    </source>
</evidence>
<accession>A0A183FUP3</accession>
<gene>
    <name evidence="1" type="ORF">HPBE_LOCUS11942</name>
</gene>
<reference evidence="3" key="2">
    <citation type="submission" date="2019-09" db="UniProtKB">
        <authorList>
            <consortium name="WormBaseParasite"/>
        </authorList>
    </citation>
    <scope>IDENTIFICATION</scope>
</reference>
<evidence type="ECO:0000313" key="3">
    <source>
        <dbReference type="WBParaSite" id="HPBE_0001194101-mRNA-1"/>
    </source>
</evidence>
<reference evidence="1 2" key="1">
    <citation type="submission" date="2018-11" db="EMBL/GenBank/DDBJ databases">
        <authorList>
            <consortium name="Pathogen Informatics"/>
        </authorList>
    </citation>
    <scope>NUCLEOTIDE SEQUENCE [LARGE SCALE GENOMIC DNA]</scope>
</reference>